<dbReference type="EMBL" id="BNCO01000003">
    <property type="protein sequence ID" value="GIL45146.1"/>
    <property type="molecule type" value="Genomic_DNA"/>
</dbReference>
<dbReference type="SUPFAM" id="SSF82199">
    <property type="entry name" value="SET domain"/>
    <property type="match status" value="1"/>
</dbReference>
<proteinExistence type="predicted"/>
<dbReference type="GO" id="GO:0016279">
    <property type="term" value="F:protein-lysine N-methyltransferase activity"/>
    <property type="evidence" value="ECO:0007669"/>
    <property type="project" value="TreeGrafter"/>
</dbReference>
<dbReference type="InterPro" id="IPR050600">
    <property type="entry name" value="SETD3_SETD6_MTase"/>
</dbReference>
<protein>
    <recommendedName>
        <fullName evidence="3">SET domain-containing protein</fullName>
    </recommendedName>
</protein>
<organism evidence="1 2">
    <name type="scientific">Volvox africanus</name>
    <dbReference type="NCBI Taxonomy" id="51714"/>
    <lineage>
        <taxon>Eukaryota</taxon>
        <taxon>Viridiplantae</taxon>
        <taxon>Chlorophyta</taxon>
        <taxon>core chlorophytes</taxon>
        <taxon>Chlorophyceae</taxon>
        <taxon>CS clade</taxon>
        <taxon>Chlamydomonadales</taxon>
        <taxon>Volvocaceae</taxon>
        <taxon>Volvox</taxon>
    </lineage>
</organism>
<comment type="caution">
    <text evidence="1">The sequence shown here is derived from an EMBL/GenBank/DDBJ whole genome shotgun (WGS) entry which is preliminary data.</text>
</comment>
<dbReference type="PANTHER" id="PTHR13271">
    <property type="entry name" value="UNCHARACTERIZED PUTATIVE METHYLTRANSFERASE"/>
    <property type="match status" value="1"/>
</dbReference>
<sequence length="473" mass="51553">MWNLASGHLGSTHCSFKREATTLAERSVRYSCLYPKIATHYENAINNHKINFKHSKGTCRVSERGTLWPSRAAPAAGAACTAPAGNGVLEVSDARAARLKAWVLEHSKSLPTQLAPVQRSDGAYSLVACEPVRRGQILVRVPRRLLLSPETARASEACGRTVREAGLNEWQSLILHLLCERALGSRSFWWPYLDTLPQDMSFHPLLWGPERLSWLAGSPLVATLEQRQAQVVEDTEVLLVAGANELQLAEEYRLNTGVDLVSQSSVAWAAAVLLSRSFSLDLSEEESLEGDLGYFGTWTSHSADLLALVPWADCLGHCSSAGPESCARYQYELGVVTLSAHRDYAVGEPVFDSHGPHLSPVDIFLDYGMEEQPPQLQPLPLQQQQREEIRGTAVAEQHCGDLLAAAERGAPGPVMGPGQGHGEGEGEGVPEVVVEGAAGLGRWQRHRFDADPAEVGELTRVWSQGGKLQLRDL</sequence>
<dbReference type="InterPro" id="IPR046341">
    <property type="entry name" value="SET_dom_sf"/>
</dbReference>
<dbReference type="PANTHER" id="PTHR13271:SF145">
    <property type="entry name" value="SET DOMAIN-CONTAINING PROTEIN"/>
    <property type="match status" value="1"/>
</dbReference>
<dbReference type="AlphaFoldDB" id="A0A8J4AR16"/>
<evidence type="ECO:0000313" key="1">
    <source>
        <dbReference type="EMBL" id="GIL45146.1"/>
    </source>
</evidence>
<accession>A0A8J4AR16</accession>
<dbReference type="Proteomes" id="UP000747399">
    <property type="component" value="Unassembled WGS sequence"/>
</dbReference>
<evidence type="ECO:0008006" key="3">
    <source>
        <dbReference type="Google" id="ProtNLM"/>
    </source>
</evidence>
<reference evidence="1" key="1">
    <citation type="journal article" date="2021" name="Proc. Natl. Acad. Sci. U.S.A.">
        <title>Three genomes in the algal genus Volvox reveal the fate of a haploid sex-determining region after a transition to homothallism.</title>
        <authorList>
            <person name="Yamamoto K."/>
            <person name="Hamaji T."/>
            <person name="Kawai-Toyooka H."/>
            <person name="Matsuzaki R."/>
            <person name="Takahashi F."/>
            <person name="Nishimura Y."/>
            <person name="Kawachi M."/>
            <person name="Noguchi H."/>
            <person name="Minakuchi Y."/>
            <person name="Umen J.G."/>
            <person name="Toyoda A."/>
            <person name="Nozaki H."/>
        </authorList>
    </citation>
    <scope>NUCLEOTIDE SEQUENCE</scope>
    <source>
        <strain evidence="1">NIES-3780</strain>
    </source>
</reference>
<gene>
    <name evidence="1" type="ORF">Vafri_2473</name>
</gene>
<evidence type="ECO:0000313" key="2">
    <source>
        <dbReference type="Proteomes" id="UP000747399"/>
    </source>
</evidence>
<name>A0A8J4AR16_9CHLO</name>
<dbReference type="Gene3D" id="3.90.1410.10">
    <property type="entry name" value="set domain protein methyltransferase, domain 1"/>
    <property type="match status" value="1"/>
</dbReference>
<keyword evidence="2" id="KW-1185">Reference proteome</keyword>